<comment type="caution">
    <text evidence="2">The sequence shown here is derived from an EMBL/GenBank/DDBJ whole genome shotgun (WGS) entry which is preliminary data.</text>
</comment>
<dbReference type="Proteomes" id="UP001139366">
    <property type="component" value="Unassembled WGS sequence"/>
</dbReference>
<accession>A0A9X1HCF1</accession>
<dbReference type="AlphaFoldDB" id="A0A9X1HCF1"/>
<dbReference type="GO" id="GO:0055085">
    <property type="term" value="P:transmembrane transport"/>
    <property type="evidence" value="ECO:0007669"/>
    <property type="project" value="InterPro"/>
</dbReference>
<dbReference type="EMBL" id="JAINUY010000005">
    <property type="protein sequence ID" value="MBZ4036256.1"/>
    <property type="molecule type" value="Genomic_DNA"/>
</dbReference>
<feature type="domain" description="TonB C-terminal" evidence="1">
    <location>
        <begin position="225"/>
        <end position="315"/>
    </location>
</feature>
<dbReference type="RefSeq" id="WP_223707511.1">
    <property type="nucleotide sequence ID" value="NZ_JAINUY010000005.1"/>
</dbReference>
<gene>
    <name evidence="2" type="ORF">K6T82_15895</name>
</gene>
<dbReference type="PROSITE" id="PS52015">
    <property type="entry name" value="TONB_CTD"/>
    <property type="match status" value="1"/>
</dbReference>
<keyword evidence="3" id="KW-1185">Reference proteome</keyword>
<dbReference type="Gene3D" id="2.20.110.10">
    <property type="entry name" value="Histone H3 K4-specific methyltransferase SET7/9 N-terminal domain"/>
    <property type="match status" value="1"/>
</dbReference>
<proteinExistence type="predicted"/>
<organism evidence="2 3">
    <name type="scientific">Flavobacterium potami</name>
    <dbReference type="NCBI Taxonomy" id="2872310"/>
    <lineage>
        <taxon>Bacteria</taxon>
        <taxon>Pseudomonadati</taxon>
        <taxon>Bacteroidota</taxon>
        <taxon>Flavobacteriia</taxon>
        <taxon>Flavobacteriales</taxon>
        <taxon>Flavobacteriaceae</taxon>
        <taxon>Flavobacterium</taxon>
    </lineage>
</organism>
<protein>
    <submittedName>
        <fullName evidence="2">Energy transducer TonB</fullName>
    </submittedName>
</protein>
<evidence type="ECO:0000313" key="3">
    <source>
        <dbReference type="Proteomes" id="UP001139366"/>
    </source>
</evidence>
<dbReference type="SUPFAM" id="SSF74653">
    <property type="entry name" value="TolA/TonB C-terminal domain"/>
    <property type="match status" value="1"/>
</dbReference>
<dbReference type="Gene3D" id="3.30.1150.10">
    <property type="match status" value="1"/>
</dbReference>
<dbReference type="SUPFAM" id="SSF82185">
    <property type="entry name" value="Histone H3 K4-specific methyltransferase SET7/9 N-terminal domain"/>
    <property type="match status" value="1"/>
</dbReference>
<evidence type="ECO:0000313" key="2">
    <source>
        <dbReference type="EMBL" id="MBZ4036256.1"/>
    </source>
</evidence>
<evidence type="ECO:0000259" key="1">
    <source>
        <dbReference type="PROSITE" id="PS52015"/>
    </source>
</evidence>
<name>A0A9X1HCF1_9FLAO</name>
<dbReference type="InterPro" id="IPR037682">
    <property type="entry name" value="TonB_C"/>
</dbReference>
<reference evidence="2 3" key="1">
    <citation type="journal article" date="2023" name="Antonie Van Leeuwenhoek">
        <title>Flavobacterium potami sp. nov., a multi-metal resistance genes harbouring bacterium isolated from shallow river silt.</title>
        <authorList>
            <person name="Li S."/>
            <person name="Mao S."/>
            <person name="Mu W."/>
            <person name="Guo B."/>
            <person name="Li C."/>
            <person name="Zhu Q."/>
            <person name="Hou X."/>
            <person name="Zhao Y."/>
            <person name="Wei S."/>
            <person name="Liu H."/>
            <person name="Liu A."/>
        </authorList>
    </citation>
    <scope>NUCLEOTIDE SEQUENCE [LARGE SCALE GENOMIC DNA]</scope>
    <source>
        <strain evidence="2 3">17A</strain>
    </source>
</reference>
<sequence length="315" mass="36407">MKKYFLLFILIFSYQNSFSQKNSSRAVYLDSVFRETTKENHKYIRLVEDYQTIKDRYQVAEFYKSGAKKMVGTTLDRDYLKKDGTFVYFYENGTKEAVVVYSEGWKTGKEFKWYENGNMKFEKENTSDIKAKSTKSLLLKFWNKSNELTVVDGNGECEDINENYAEKGRIENGLKQGKWEGKDLQHKIAYTEFYDKGNLVSGISTDKDSTKYSYSKLFENPVPKTGMNNFYKYIAQNYKTPTEAFKNKVTGQIYISFIVNEAGKITKPIIIKDLGYGTGIEAVKVLDDAGEWVPGKFRGIKREALYSIPITINGR</sequence>